<keyword evidence="3" id="KW-1185">Reference proteome</keyword>
<protein>
    <submittedName>
        <fullName evidence="2">Uncharacterized protein</fullName>
    </submittedName>
</protein>
<gene>
    <name evidence="2" type="ORF">NBG84_10595</name>
</gene>
<evidence type="ECO:0000313" key="3">
    <source>
        <dbReference type="Proteomes" id="UP001431429"/>
    </source>
</evidence>
<reference evidence="2" key="1">
    <citation type="submission" date="2022-06" db="EMBL/GenBank/DDBJ databases">
        <title>Genome public.</title>
        <authorList>
            <person name="Sun Q."/>
        </authorList>
    </citation>
    <scope>NUCLEOTIDE SEQUENCE</scope>
    <source>
        <strain evidence="2">CWNU-1</strain>
    </source>
</reference>
<proteinExistence type="predicted"/>
<accession>A0ABT0UJX6</accession>
<dbReference type="EMBL" id="JAMQAW010000008">
    <property type="protein sequence ID" value="MCM2388739.1"/>
    <property type="molecule type" value="Genomic_DNA"/>
</dbReference>
<organism evidence="2 3">
    <name type="scientific">Streptomyces albipurpureus</name>
    <dbReference type="NCBI Taxonomy" id="2897419"/>
    <lineage>
        <taxon>Bacteria</taxon>
        <taxon>Bacillati</taxon>
        <taxon>Actinomycetota</taxon>
        <taxon>Actinomycetes</taxon>
        <taxon>Kitasatosporales</taxon>
        <taxon>Streptomycetaceae</taxon>
        <taxon>Streptomyces</taxon>
    </lineage>
</organism>
<dbReference type="RefSeq" id="WP_250919072.1">
    <property type="nucleotide sequence ID" value="NZ_JAMQAW010000008.1"/>
</dbReference>
<sequence length="56" mass="5467">MSDAGTDTIKKPSPGAAESGANGAGKHRGVAAAAEDTAAEPHGKHRRPGQSDAATT</sequence>
<comment type="caution">
    <text evidence="2">The sequence shown here is derived from an EMBL/GenBank/DDBJ whole genome shotgun (WGS) entry which is preliminary data.</text>
</comment>
<feature type="region of interest" description="Disordered" evidence="1">
    <location>
        <begin position="1"/>
        <end position="56"/>
    </location>
</feature>
<evidence type="ECO:0000256" key="1">
    <source>
        <dbReference type="SAM" id="MobiDB-lite"/>
    </source>
</evidence>
<name>A0ABT0UJX6_9ACTN</name>
<evidence type="ECO:0000313" key="2">
    <source>
        <dbReference type="EMBL" id="MCM2388739.1"/>
    </source>
</evidence>
<dbReference type="Proteomes" id="UP001431429">
    <property type="component" value="Unassembled WGS sequence"/>
</dbReference>